<keyword evidence="1" id="KW-0472">Membrane</keyword>
<comment type="caution">
    <text evidence="2">The sequence shown here is derived from an EMBL/GenBank/DDBJ whole genome shotgun (WGS) entry which is preliminary data.</text>
</comment>
<accession>A0AAD5IV16</accession>
<sequence>MVVLEIEVVALCGCDLRVLAACGCDLEVMVDDLRFQFGLGSIWFQIWIFGGLLYGGGGWIFEVVMGGSRLGLDLWVVIGGSQWWPNFEGGDGLFTIWFGSGFGFDGDGGFGC</sequence>
<reference evidence="2" key="2">
    <citation type="submission" date="2023-02" db="EMBL/GenBank/DDBJ databases">
        <authorList>
            <person name="Swenson N.G."/>
            <person name="Wegrzyn J.L."/>
            <person name="Mcevoy S.L."/>
        </authorList>
    </citation>
    <scope>NUCLEOTIDE SEQUENCE</scope>
    <source>
        <strain evidence="2">91603</strain>
        <tissue evidence="2">Leaf</tissue>
    </source>
</reference>
<name>A0AAD5IV16_ACENE</name>
<organism evidence="2 3">
    <name type="scientific">Acer negundo</name>
    <name type="common">Box elder</name>
    <dbReference type="NCBI Taxonomy" id="4023"/>
    <lineage>
        <taxon>Eukaryota</taxon>
        <taxon>Viridiplantae</taxon>
        <taxon>Streptophyta</taxon>
        <taxon>Embryophyta</taxon>
        <taxon>Tracheophyta</taxon>
        <taxon>Spermatophyta</taxon>
        <taxon>Magnoliopsida</taxon>
        <taxon>eudicotyledons</taxon>
        <taxon>Gunneridae</taxon>
        <taxon>Pentapetalae</taxon>
        <taxon>rosids</taxon>
        <taxon>malvids</taxon>
        <taxon>Sapindales</taxon>
        <taxon>Sapindaceae</taxon>
        <taxon>Hippocastanoideae</taxon>
        <taxon>Acereae</taxon>
        <taxon>Acer</taxon>
    </lineage>
</organism>
<protein>
    <recommendedName>
        <fullName evidence="4">Transmembrane protein</fullName>
    </recommendedName>
</protein>
<feature type="transmembrane region" description="Helical" evidence="1">
    <location>
        <begin position="42"/>
        <end position="61"/>
    </location>
</feature>
<dbReference type="AlphaFoldDB" id="A0AAD5IV16"/>
<proteinExistence type="predicted"/>
<evidence type="ECO:0000256" key="1">
    <source>
        <dbReference type="SAM" id="Phobius"/>
    </source>
</evidence>
<evidence type="ECO:0000313" key="3">
    <source>
        <dbReference type="Proteomes" id="UP001064489"/>
    </source>
</evidence>
<keyword evidence="3" id="KW-1185">Reference proteome</keyword>
<keyword evidence="1" id="KW-1133">Transmembrane helix</keyword>
<reference evidence="2" key="1">
    <citation type="journal article" date="2022" name="Plant J.">
        <title>Strategies of tolerance reflected in two North American maple genomes.</title>
        <authorList>
            <person name="McEvoy S.L."/>
            <person name="Sezen U.U."/>
            <person name="Trouern-Trend A."/>
            <person name="McMahon S.M."/>
            <person name="Schaberg P.G."/>
            <person name="Yang J."/>
            <person name="Wegrzyn J.L."/>
            <person name="Swenson N.G."/>
        </authorList>
    </citation>
    <scope>NUCLEOTIDE SEQUENCE</scope>
    <source>
        <strain evidence="2">91603</strain>
    </source>
</reference>
<gene>
    <name evidence="2" type="ORF">LWI28_011204</name>
</gene>
<dbReference type="Proteomes" id="UP001064489">
    <property type="component" value="Chromosome 5"/>
</dbReference>
<evidence type="ECO:0008006" key="4">
    <source>
        <dbReference type="Google" id="ProtNLM"/>
    </source>
</evidence>
<dbReference type="EMBL" id="JAJSOW010000102">
    <property type="protein sequence ID" value="KAI9177111.1"/>
    <property type="molecule type" value="Genomic_DNA"/>
</dbReference>
<evidence type="ECO:0000313" key="2">
    <source>
        <dbReference type="EMBL" id="KAI9177111.1"/>
    </source>
</evidence>
<keyword evidence="1" id="KW-0812">Transmembrane</keyword>